<name>A0AAW4WJU6_9FIRM</name>
<reference evidence="3" key="2">
    <citation type="submission" date="2021-10" db="EMBL/GenBank/DDBJ databases">
        <title>Anaerobic single-cell dispensing facilitates the cultivation of human gut bacteria.</title>
        <authorList>
            <person name="Afrizal A."/>
        </authorList>
    </citation>
    <scope>NUCLEOTIDE SEQUENCE</scope>
    <source>
        <strain evidence="3">CLA-AA-H204</strain>
    </source>
</reference>
<dbReference type="AlphaFoldDB" id="A0AAW4WJU6"/>
<dbReference type="EMBL" id="JAJEQW010000015">
    <property type="protein sequence ID" value="MCC2243056.1"/>
    <property type="molecule type" value="Genomic_DNA"/>
</dbReference>
<dbReference type="GO" id="GO:0005524">
    <property type="term" value="F:ATP binding"/>
    <property type="evidence" value="ECO:0007669"/>
    <property type="project" value="InterPro"/>
</dbReference>
<dbReference type="PANTHER" id="PTHR30486:SF16">
    <property type="entry name" value="TWITCHING MOTILITY PROTEIN PILT"/>
    <property type="match status" value="1"/>
</dbReference>
<evidence type="ECO:0000313" key="5">
    <source>
        <dbReference type="Proteomes" id="UP001198893"/>
    </source>
</evidence>
<reference evidence="4 6" key="1">
    <citation type="journal article" date="2021" name="ISME Commun">
        <title>Automated analysis of genomic sequences facilitates high-throughput and comprehensive description of bacteria.</title>
        <authorList>
            <person name="Hitch T.C.A."/>
        </authorList>
    </citation>
    <scope>NUCLEOTIDE SEQUENCE [LARGE SCALE GENOMIC DNA]</scope>
    <source>
        <strain evidence="4 6">Sanger_19</strain>
    </source>
</reference>
<comment type="caution">
    <text evidence="3">The sequence shown here is derived from an EMBL/GenBank/DDBJ whole genome shotgun (WGS) entry which is preliminary data.</text>
</comment>
<dbReference type="InterPro" id="IPR027417">
    <property type="entry name" value="P-loop_NTPase"/>
</dbReference>
<dbReference type="GO" id="GO:0016887">
    <property type="term" value="F:ATP hydrolysis activity"/>
    <property type="evidence" value="ECO:0007669"/>
    <property type="project" value="InterPro"/>
</dbReference>
<dbReference type="NCBIfam" id="TIGR01420">
    <property type="entry name" value="pilT_fam"/>
    <property type="match status" value="1"/>
</dbReference>
<dbReference type="Proteomes" id="UP001198893">
    <property type="component" value="Unassembled WGS sequence"/>
</dbReference>
<dbReference type="InterPro" id="IPR003593">
    <property type="entry name" value="AAA+_ATPase"/>
</dbReference>
<dbReference type="Gene3D" id="3.30.450.90">
    <property type="match status" value="1"/>
</dbReference>
<dbReference type="EMBL" id="JAOQKI010000005">
    <property type="protein sequence ID" value="MCU6716521.1"/>
    <property type="molecule type" value="Genomic_DNA"/>
</dbReference>
<dbReference type="InterPro" id="IPR001482">
    <property type="entry name" value="T2SS/T4SS_dom"/>
</dbReference>
<evidence type="ECO:0000313" key="4">
    <source>
        <dbReference type="EMBL" id="MCU6716521.1"/>
    </source>
</evidence>
<feature type="domain" description="Bacterial type II secretion system protein E" evidence="2">
    <location>
        <begin position="194"/>
        <end position="208"/>
    </location>
</feature>
<dbReference type="Pfam" id="PF00437">
    <property type="entry name" value="T2SSE"/>
    <property type="match status" value="1"/>
</dbReference>
<sequence length="352" mass="39020">MNRIEMFLREGNEKGASDIHLAPGSPVMFRIDGELVPASDEKIKPFEIEEMIEPLLTEEQKAELKENGELDFAYSIAGFHRVRFNVFRQRGTYAVALRILSFEIPEAKRLGIPPSVVDLTNRKRGLVLVTGPTGSGKSTTLASLIHIISETYAKTIITLEDPIEYLHPHSKSIVLQREIGYDSKSYASALRAALREDPDVILVGEMRDLETISIAITAAETGHLVFSTLHTNSAAATIDRVIDVFPPHQQQQTRIQLSGVIEGIIAQQLLPKEGGGRVAAYEVMLATPAIRNLIREGKSFQIQSMIQTSKKLGMQAMDDAIYDLYMQNKISAEDAVSFAQEPAVMQQKVTLF</sequence>
<evidence type="ECO:0000259" key="2">
    <source>
        <dbReference type="PROSITE" id="PS00662"/>
    </source>
</evidence>
<proteinExistence type="inferred from homology"/>
<dbReference type="RefSeq" id="WP_117841989.1">
    <property type="nucleotide sequence ID" value="NZ_JAJEQW010000015.1"/>
</dbReference>
<evidence type="ECO:0000313" key="6">
    <source>
        <dbReference type="Proteomes" id="UP001209666"/>
    </source>
</evidence>
<dbReference type="Proteomes" id="UP001209666">
    <property type="component" value="Unassembled WGS sequence"/>
</dbReference>
<organism evidence="3 5">
    <name type="scientific">Roseburia amylophila</name>
    <dbReference type="NCBI Taxonomy" id="2981794"/>
    <lineage>
        <taxon>Bacteria</taxon>
        <taxon>Bacillati</taxon>
        <taxon>Bacillota</taxon>
        <taxon>Clostridia</taxon>
        <taxon>Lachnospirales</taxon>
        <taxon>Lachnospiraceae</taxon>
        <taxon>Roseburia</taxon>
    </lineage>
</organism>
<evidence type="ECO:0000256" key="1">
    <source>
        <dbReference type="ARBA" id="ARBA00006611"/>
    </source>
</evidence>
<dbReference type="PROSITE" id="PS00662">
    <property type="entry name" value="T2SP_E"/>
    <property type="match status" value="1"/>
</dbReference>
<dbReference type="SUPFAM" id="SSF52540">
    <property type="entry name" value="P-loop containing nucleoside triphosphate hydrolases"/>
    <property type="match status" value="1"/>
</dbReference>
<dbReference type="SMART" id="SM00382">
    <property type="entry name" value="AAA"/>
    <property type="match status" value="1"/>
</dbReference>
<dbReference type="InterPro" id="IPR050921">
    <property type="entry name" value="T4SS_GSP_E_ATPase"/>
</dbReference>
<dbReference type="InterPro" id="IPR006321">
    <property type="entry name" value="PilT/PilU"/>
</dbReference>
<dbReference type="PANTHER" id="PTHR30486">
    <property type="entry name" value="TWITCHING MOTILITY PROTEIN PILT"/>
    <property type="match status" value="1"/>
</dbReference>
<gene>
    <name evidence="3" type="ORF">LKD47_12265</name>
    <name evidence="4" type="ORF">OCV43_04400</name>
</gene>
<reference evidence="4" key="3">
    <citation type="submission" date="2022-09" db="EMBL/GenBank/DDBJ databases">
        <authorList>
            <person name="Hitch T.C.A."/>
        </authorList>
    </citation>
    <scope>NUCLEOTIDE SEQUENCE</scope>
    <source>
        <strain evidence="4">Sanger_19</strain>
    </source>
</reference>
<evidence type="ECO:0000313" key="3">
    <source>
        <dbReference type="EMBL" id="MCC2243056.1"/>
    </source>
</evidence>
<dbReference type="CDD" id="cd01131">
    <property type="entry name" value="PilT"/>
    <property type="match status" value="1"/>
</dbReference>
<comment type="similarity">
    <text evidence="1">Belongs to the GSP E family.</text>
</comment>
<accession>A0AAW4WJU6</accession>
<protein>
    <submittedName>
        <fullName evidence="3">Type IV pilus twitching motility protein PilT</fullName>
    </submittedName>
</protein>
<dbReference type="Gene3D" id="3.40.50.300">
    <property type="entry name" value="P-loop containing nucleotide triphosphate hydrolases"/>
    <property type="match status" value="1"/>
</dbReference>
<keyword evidence="6" id="KW-1185">Reference proteome</keyword>